<dbReference type="GO" id="GO:0004674">
    <property type="term" value="F:protein serine/threonine kinase activity"/>
    <property type="evidence" value="ECO:0007669"/>
    <property type="project" value="UniProtKB-KW"/>
</dbReference>
<protein>
    <submittedName>
        <fullName evidence="7">Serine/threonine protein kinase</fullName>
    </submittedName>
</protein>
<organism evidence="7 8">
    <name type="scientific">Edaphobacter aggregans</name>
    <dbReference type="NCBI Taxonomy" id="570835"/>
    <lineage>
        <taxon>Bacteria</taxon>
        <taxon>Pseudomonadati</taxon>
        <taxon>Acidobacteriota</taxon>
        <taxon>Terriglobia</taxon>
        <taxon>Terriglobales</taxon>
        <taxon>Acidobacteriaceae</taxon>
        <taxon>Edaphobacter</taxon>
    </lineage>
</organism>
<dbReference type="PROSITE" id="PS50005">
    <property type="entry name" value="TPR"/>
    <property type="match status" value="2"/>
</dbReference>
<dbReference type="CDD" id="cd14014">
    <property type="entry name" value="STKc_PknB_like"/>
    <property type="match status" value="1"/>
</dbReference>
<keyword evidence="3 7" id="KW-0418">Kinase</keyword>
<reference evidence="7 8" key="1">
    <citation type="submission" date="2018-12" db="EMBL/GenBank/DDBJ databases">
        <title>Sequencing of bacterial isolates from soil warming experiment in Harvard Forest, Massachusetts, USA.</title>
        <authorList>
            <person name="Deangelis K."/>
        </authorList>
    </citation>
    <scope>NUCLEOTIDE SEQUENCE [LARGE SCALE GENOMIC DNA]</scope>
    <source>
        <strain evidence="7 8">EB153</strain>
    </source>
</reference>
<keyword evidence="2" id="KW-0547">Nucleotide-binding</keyword>
<dbReference type="InterPro" id="IPR019734">
    <property type="entry name" value="TPR_rpt"/>
</dbReference>
<dbReference type="GO" id="GO:0005524">
    <property type="term" value="F:ATP binding"/>
    <property type="evidence" value="ECO:0007669"/>
    <property type="project" value="UniProtKB-KW"/>
</dbReference>
<dbReference type="InterPro" id="IPR008271">
    <property type="entry name" value="Ser/Thr_kinase_AS"/>
</dbReference>
<dbReference type="PROSITE" id="PS00108">
    <property type="entry name" value="PROTEIN_KINASE_ST"/>
    <property type="match status" value="1"/>
</dbReference>
<dbReference type="Pfam" id="PF00069">
    <property type="entry name" value="Pkinase"/>
    <property type="match status" value="1"/>
</dbReference>
<evidence type="ECO:0000256" key="2">
    <source>
        <dbReference type="ARBA" id="ARBA00022741"/>
    </source>
</evidence>
<keyword evidence="1" id="KW-0808">Transferase</keyword>
<sequence length="941" mass="103232">MADQQELVEQLFDAALAMDPAERRAYLDRACGDNLELRRSVDSLLIRDEQAGSFLQHPPPGLQEKLRPTPLQSDETKGFEEIDEAIASAPAIRISPGDILGDRFLVIRFIAKGGMGEVYEVEDLHLQGVRLALKTVLPQVAGKPSMQRRFEREVLLAREVIHPNLCPIYDIFHVQLRKGQLNFLTMKLLSGETLASRISRQGRIDLPEATSIIKQVATALAAIHDAGILHRDIKASNIMLDGSGEQVRVCVMDFGLAHANLAEDYTQTSFGVAGTPAYMAPELFRGEPPSKTTDVYAFGVVAYEMLVGTLPPINVGKGLQPAQNSAFETLPPEWQQLIRGCLEPDISSRYQTIPDALTALDSSSPKVTTKRSITRRHMIEMGTGASLAAAGGIWFEWPKIDLWIHPLPEKRFVALMAWPTASSESEPIVSTVLGSIRSRLARAEAYVKNLLIITSNDLPSPTGLPTTPAESVNALGANLVLAASLQATATKVTLLLQVLDAATQHLLRRQHVSSSRAQLSTLPEKGSAAAARLLDLSEQEKSPKDADELRNVSADVFSSFSQAEQFANQPNNTGVDAAILKYSECLEKDPNFRLGYAKLAIAYIRKYYIVHDSALLTLARQNAEKAGDSAKGLFSRGLVYLYSDDTNQAMDYFVKALKADPGNPEIMLYRAHALRDLNHLPEAEQTYREILKERPNYWFANNDLGLMLFRQAKYQQAADAFDAAAMSAPDVALPMANLGNMYIAMGKRNEAKEAAEESIRRSNNYTARLVLGDIAFGDGDYKGALNNYNQAAQLRPKNHLIWRNIGDCYTMLGQPAQVRENYTKAANSMAQVLKNNPHSGPGWMTLAFYHAKIGDAAGAATDMANAESRGAIDVESQFMKVQTLAVLGKKEDATKLLLTCMDRGLSPAEVNLAVDLKDIRKDPRYISQVTKKQSPSGPATS</sequence>
<keyword evidence="5" id="KW-0802">TPR repeat</keyword>
<feature type="repeat" description="TPR" evidence="5">
    <location>
        <begin position="765"/>
        <end position="798"/>
    </location>
</feature>
<accession>A0A428MH61</accession>
<keyword evidence="7" id="KW-0723">Serine/threonine-protein kinase</keyword>
<dbReference type="PROSITE" id="PS50011">
    <property type="entry name" value="PROTEIN_KINASE_DOM"/>
    <property type="match status" value="1"/>
</dbReference>
<dbReference type="SUPFAM" id="SSF56112">
    <property type="entry name" value="Protein kinase-like (PK-like)"/>
    <property type="match status" value="1"/>
</dbReference>
<dbReference type="SMART" id="SM00220">
    <property type="entry name" value="S_TKc"/>
    <property type="match status" value="1"/>
</dbReference>
<name>A0A428MH61_9BACT</name>
<proteinExistence type="predicted"/>
<evidence type="ECO:0000256" key="5">
    <source>
        <dbReference type="PROSITE-ProRule" id="PRU00339"/>
    </source>
</evidence>
<comment type="caution">
    <text evidence="7">The sequence shown here is derived from an EMBL/GenBank/DDBJ whole genome shotgun (WGS) entry which is preliminary data.</text>
</comment>
<dbReference type="InterPro" id="IPR011009">
    <property type="entry name" value="Kinase-like_dom_sf"/>
</dbReference>
<evidence type="ECO:0000256" key="3">
    <source>
        <dbReference type="ARBA" id="ARBA00022777"/>
    </source>
</evidence>
<dbReference type="InterPro" id="IPR000719">
    <property type="entry name" value="Prot_kinase_dom"/>
</dbReference>
<dbReference type="PANTHER" id="PTHR43289">
    <property type="entry name" value="MITOGEN-ACTIVATED PROTEIN KINASE KINASE KINASE 20-RELATED"/>
    <property type="match status" value="1"/>
</dbReference>
<evidence type="ECO:0000313" key="7">
    <source>
        <dbReference type="EMBL" id="RSL16079.1"/>
    </source>
</evidence>
<dbReference type="OrthoDB" id="9801841at2"/>
<gene>
    <name evidence="7" type="ORF">EDE15_1588</name>
</gene>
<dbReference type="RefSeq" id="WP_125484739.1">
    <property type="nucleotide sequence ID" value="NZ_RSDW01000001.1"/>
</dbReference>
<evidence type="ECO:0000313" key="8">
    <source>
        <dbReference type="Proteomes" id="UP000269669"/>
    </source>
</evidence>
<evidence type="ECO:0000256" key="1">
    <source>
        <dbReference type="ARBA" id="ARBA00022679"/>
    </source>
</evidence>
<feature type="repeat" description="TPR" evidence="5">
    <location>
        <begin position="630"/>
        <end position="663"/>
    </location>
</feature>
<dbReference type="Pfam" id="PF14559">
    <property type="entry name" value="TPR_19"/>
    <property type="match status" value="1"/>
</dbReference>
<dbReference type="Gene3D" id="3.30.200.20">
    <property type="entry name" value="Phosphorylase Kinase, domain 1"/>
    <property type="match status" value="1"/>
</dbReference>
<dbReference type="Pfam" id="PF13181">
    <property type="entry name" value="TPR_8"/>
    <property type="match status" value="1"/>
</dbReference>
<keyword evidence="8" id="KW-1185">Reference proteome</keyword>
<evidence type="ECO:0000259" key="6">
    <source>
        <dbReference type="PROSITE" id="PS50011"/>
    </source>
</evidence>
<dbReference type="SUPFAM" id="SSF48452">
    <property type="entry name" value="TPR-like"/>
    <property type="match status" value="1"/>
</dbReference>
<dbReference type="SMART" id="SM00028">
    <property type="entry name" value="TPR"/>
    <property type="match status" value="6"/>
</dbReference>
<dbReference type="InterPro" id="IPR011990">
    <property type="entry name" value="TPR-like_helical_dom_sf"/>
</dbReference>
<dbReference type="Gene3D" id="1.10.510.10">
    <property type="entry name" value="Transferase(Phosphotransferase) domain 1"/>
    <property type="match status" value="1"/>
</dbReference>
<feature type="domain" description="Protein kinase" evidence="6">
    <location>
        <begin position="104"/>
        <end position="367"/>
    </location>
</feature>
<keyword evidence="4" id="KW-0067">ATP-binding</keyword>
<dbReference type="EMBL" id="RSDW01000001">
    <property type="protein sequence ID" value="RSL16079.1"/>
    <property type="molecule type" value="Genomic_DNA"/>
</dbReference>
<dbReference type="PANTHER" id="PTHR43289:SF6">
    <property type="entry name" value="SERINE_THREONINE-PROTEIN KINASE NEKL-3"/>
    <property type="match status" value="1"/>
</dbReference>
<dbReference type="AlphaFoldDB" id="A0A428MH61"/>
<dbReference type="Gene3D" id="1.25.40.10">
    <property type="entry name" value="Tetratricopeptide repeat domain"/>
    <property type="match status" value="1"/>
</dbReference>
<evidence type="ECO:0000256" key="4">
    <source>
        <dbReference type="ARBA" id="ARBA00022840"/>
    </source>
</evidence>
<dbReference type="Proteomes" id="UP000269669">
    <property type="component" value="Unassembled WGS sequence"/>
</dbReference>
<dbReference type="Pfam" id="PF13414">
    <property type="entry name" value="TPR_11"/>
    <property type="match status" value="1"/>
</dbReference>